<keyword evidence="2" id="KW-1185">Reference proteome</keyword>
<evidence type="ECO:0000313" key="1">
    <source>
        <dbReference type="EMBL" id="NVE95818.1"/>
    </source>
</evidence>
<dbReference type="InterPro" id="IPR036188">
    <property type="entry name" value="FAD/NAD-bd_sf"/>
</dbReference>
<comment type="caution">
    <text evidence="1">The sequence shown here is derived from an EMBL/GenBank/DDBJ whole genome shotgun (WGS) entry which is preliminary data.</text>
</comment>
<evidence type="ECO:0000313" key="2">
    <source>
        <dbReference type="Proteomes" id="UP000546031"/>
    </source>
</evidence>
<organism evidence="1 2">
    <name type="scientific">Altererythrobacter lutimaris</name>
    <dbReference type="NCBI Taxonomy" id="2743979"/>
    <lineage>
        <taxon>Bacteria</taxon>
        <taxon>Pseudomonadati</taxon>
        <taxon>Pseudomonadota</taxon>
        <taxon>Alphaproteobacteria</taxon>
        <taxon>Sphingomonadales</taxon>
        <taxon>Erythrobacteraceae</taxon>
        <taxon>Altererythrobacter</taxon>
    </lineage>
</organism>
<protein>
    <submittedName>
        <fullName evidence="1">NAD(P)-binding protein</fullName>
    </submittedName>
</protein>
<dbReference type="Proteomes" id="UP000546031">
    <property type="component" value="Unassembled WGS sequence"/>
</dbReference>
<accession>A0A850HFJ3</accession>
<dbReference type="EMBL" id="JABWTA010000001">
    <property type="protein sequence ID" value="NVE95818.1"/>
    <property type="molecule type" value="Genomic_DNA"/>
</dbReference>
<dbReference type="SUPFAM" id="SSF51905">
    <property type="entry name" value="FAD/NAD(P)-binding domain"/>
    <property type="match status" value="1"/>
</dbReference>
<dbReference type="RefSeq" id="WP_176274009.1">
    <property type="nucleotide sequence ID" value="NZ_JABWTA010000001.1"/>
</dbReference>
<dbReference type="AlphaFoldDB" id="A0A850HFJ3"/>
<dbReference type="Pfam" id="PF13450">
    <property type="entry name" value="NAD_binding_8"/>
    <property type="match status" value="1"/>
</dbReference>
<reference evidence="1 2" key="1">
    <citation type="submission" date="2020-06" db="EMBL/GenBank/DDBJ databases">
        <title>Altererythrobacter lutimaris sp. nov., a marine bacterium isolated from a tidal flat.</title>
        <authorList>
            <person name="Kim D."/>
            <person name="Yoo Y."/>
            <person name="Kim J.-J."/>
        </authorList>
    </citation>
    <scope>NUCLEOTIDE SEQUENCE [LARGE SCALE GENOMIC DNA]</scope>
    <source>
        <strain evidence="1 2">JGD-16</strain>
    </source>
</reference>
<sequence>MANLETDYLIVGAGAVGLAFADTLLDEDPDCHITFVDKHSKPGGHWNDAYGFVALHQPSRTYGVNSMAFPSEHIDTHGPNKGLHALASGTEVLAYFEKVMNMRLLPSGRVDYHRLSEFTGRDEDGTARFRSILSGEETTVTVRRKLVDATFYQTSVPSTHKRPFAEIGDVQVAPPGDLPQLWKRPDDLPEHYVILGAGKTAMDTGVWLIQAGVDPEAISWVRPRESWLWNRDYVQPGEDFIEAVMQMQVGLMEAAGKAEDGPEMMRMMAEKDYYLRIDEEVEPEMFHFAIISRGEIEILRQIKHVIRAGHVLSVEPGKMVLEETEVSVPQNTLFIDCTASAVPFEARGKSGPIFRGDTIVLQPLMVPLVVYSAAITAWLEANYDDDNKRNAMAAPGPLTDTPATFPYSQFINMMNRGSWMQDEKLSAWMSKSRLDMTGPTFAKMAAEGNPKLAQFANVSKVMKDNMPGLIKLGMAAKAIHEAN</sequence>
<gene>
    <name evidence="1" type="ORF">HUO12_12995</name>
</gene>
<name>A0A850HFJ3_9SPHN</name>
<dbReference type="Gene3D" id="3.50.50.60">
    <property type="entry name" value="FAD/NAD(P)-binding domain"/>
    <property type="match status" value="1"/>
</dbReference>
<proteinExistence type="predicted"/>